<reference evidence="1" key="1">
    <citation type="submission" date="2023-04" db="EMBL/GenBank/DDBJ databases">
        <title>Draft Genome sequencing of Naganishia species isolated from polar environments using Oxford Nanopore Technology.</title>
        <authorList>
            <person name="Leo P."/>
            <person name="Venkateswaran K."/>
        </authorList>
    </citation>
    <scope>NUCLEOTIDE SEQUENCE</scope>
    <source>
        <strain evidence="1">MNA-CCFEE 5423</strain>
    </source>
</reference>
<gene>
    <name evidence="1" type="ORF">QFC21_004839</name>
</gene>
<protein>
    <submittedName>
        <fullName evidence="1">Uncharacterized protein</fullName>
    </submittedName>
</protein>
<name>A0ACC2VE12_9TREE</name>
<evidence type="ECO:0000313" key="2">
    <source>
        <dbReference type="Proteomes" id="UP001227268"/>
    </source>
</evidence>
<organism evidence="1 2">
    <name type="scientific">Naganishia friedmannii</name>
    <dbReference type="NCBI Taxonomy" id="89922"/>
    <lineage>
        <taxon>Eukaryota</taxon>
        <taxon>Fungi</taxon>
        <taxon>Dikarya</taxon>
        <taxon>Basidiomycota</taxon>
        <taxon>Agaricomycotina</taxon>
        <taxon>Tremellomycetes</taxon>
        <taxon>Filobasidiales</taxon>
        <taxon>Filobasidiaceae</taxon>
        <taxon>Naganishia</taxon>
    </lineage>
</organism>
<comment type="caution">
    <text evidence="1">The sequence shown here is derived from an EMBL/GenBank/DDBJ whole genome shotgun (WGS) entry which is preliminary data.</text>
</comment>
<evidence type="ECO:0000313" key="1">
    <source>
        <dbReference type="EMBL" id="KAJ9097170.1"/>
    </source>
</evidence>
<keyword evidence="2" id="KW-1185">Reference proteome</keyword>
<sequence>MAEAFYKKELRELAALPDNKRCVDCGAPSPQWASVQLTKLRNGGHAAFSEFVNSYPSSNNGGYPSQEELKKIVNNAEGTQGGGAGGMSAGGASAGVEKGRVMREKYGCWAVKEYRDKLAALCSDPPTEWSPSPAPADFTTLLPAPAALAPPGPANGTRARGGRGSPMPSVSSGSGGRSDSPFGSAGGASGGGGGGNEDFFARMGEANAQRKDGVPPSQGGKYAGFGSTPDPPAQSSSSHPSFALSSHAAPSLSEFQTAPLSALTKSWGLFSSAVSSAGKEIHSSVIQPGVARAGQTLGGEGDGGYEAREVAARLAEQAKATTGWLSSMAGEGWTNLNQLANQHTAGGSGGGLDFTERLGQMGLGPTGSSIAQDHQQGGKYDRVSHGNGWNDDGFTDDWDAPKAQPQKTSSSSVPKAGGKGKLAEPEWDDEWKEF</sequence>
<proteinExistence type="predicted"/>
<dbReference type="Proteomes" id="UP001227268">
    <property type="component" value="Unassembled WGS sequence"/>
</dbReference>
<accession>A0ACC2VE12</accession>
<dbReference type="EMBL" id="JASBWT010000017">
    <property type="protein sequence ID" value="KAJ9097170.1"/>
    <property type="molecule type" value="Genomic_DNA"/>
</dbReference>